<feature type="compositionally biased region" description="Low complexity" evidence="1">
    <location>
        <begin position="136"/>
        <end position="145"/>
    </location>
</feature>
<dbReference type="InterPro" id="IPR024855">
    <property type="entry name" value="UNC79"/>
</dbReference>
<dbReference type="AlphaFoldDB" id="A0A921YUE1"/>
<feature type="region of interest" description="Disordered" evidence="1">
    <location>
        <begin position="1"/>
        <end position="164"/>
    </location>
</feature>
<dbReference type="Proteomes" id="UP000791440">
    <property type="component" value="Unassembled WGS sequence"/>
</dbReference>
<evidence type="ECO:0000313" key="3">
    <source>
        <dbReference type="Proteomes" id="UP000791440"/>
    </source>
</evidence>
<gene>
    <name evidence="2" type="ORF">O3G_MSEX004274</name>
</gene>
<reference evidence="2" key="2">
    <citation type="submission" date="2020-12" db="EMBL/GenBank/DDBJ databases">
        <authorList>
            <person name="Kanost M."/>
        </authorList>
    </citation>
    <scope>NUCLEOTIDE SEQUENCE</scope>
</reference>
<sequence length="817" mass="89490">MEVAWAPPNPPQPRKHQPFRIPPTERLLPIGPKPNKEPYPVFNALVDRVREALSLPPDDPMDKTDSSRSDQELTPTPTPTNRPQELTKKMSSESNRGRLWRQGAQLGSPPAVPGQGSHPPPHPSRDRGSAPPHQQESGGEASGGWWEDETRPGRRAAHANTTPRPDTTLCYRCGECGSAAEWCSDEEVGLCVIALATFVHREPAAAAPSLPQLLRAVGRVSQAGRSPWQAESGARVPGSAVFVAHQFLRCVLHRLAPNNVFLQIFLQRTPEKQRIIFFKSIAQAFVDFNELYPCGPLQLVIEHLNSKKTLPIEQMPLILHNIAMYLECLAPEALGPAGACAALVAALDALLRALALLLPQLDDVLPLLRAATAALRVPAAHQHKSILEPISKIISYGIQNFVIKLSVISELSVVCMRVFSRDRDKLLVCRVLVYELMQALRTKTTVPDDNLFILIQFVLQGHGCTLLLPPQLNTGDLLTAGPSGSEARDLGSGAVECMRPHLPDMIDLLQDPHLLNKIKGSVSKSIVNRNLICLNEDTLGAIVKGGIAQYVAMELALEHSRGRADRGQQQTNRHMMPWLSVSPPGSREVGECVWRVRGVAWLVLGALCNARARAPHVCVPHDATCHLIDHVQTIMSSYVEQCKGPQRMSALFHAFLLCQLWTLYLERQAAGEPHGTALCALLDFWCKLVPAVLHLTHHSTLLAETVNLHFLSLLESLLECNSTVLTRLLPLWTPILYSPLFKMPRHVSQRLAACRAAPPPAAEAWGAGAQGTAGPAGGTGSPGGTGGTQEALERRRLHRLLTKMAQLEMQPHSFYFI</sequence>
<dbReference type="EMBL" id="JH668330">
    <property type="protein sequence ID" value="KAG6446161.1"/>
    <property type="molecule type" value="Genomic_DNA"/>
</dbReference>
<evidence type="ECO:0008006" key="4">
    <source>
        <dbReference type="Google" id="ProtNLM"/>
    </source>
</evidence>
<feature type="compositionally biased region" description="Basic and acidic residues" evidence="1">
    <location>
        <begin position="60"/>
        <end position="71"/>
    </location>
</feature>
<feature type="region of interest" description="Disordered" evidence="1">
    <location>
        <begin position="763"/>
        <end position="790"/>
    </location>
</feature>
<evidence type="ECO:0000256" key="1">
    <source>
        <dbReference type="SAM" id="MobiDB-lite"/>
    </source>
</evidence>
<name>A0A921YUE1_MANSE</name>
<dbReference type="PANTHER" id="PTHR21696:SF2">
    <property type="entry name" value="PROTEIN UNC-79 HOMOLOG"/>
    <property type="match status" value="1"/>
</dbReference>
<evidence type="ECO:0000313" key="2">
    <source>
        <dbReference type="EMBL" id="KAG6446161.1"/>
    </source>
</evidence>
<organism evidence="2 3">
    <name type="scientific">Manduca sexta</name>
    <name type="common">Tobacco hawkmoth</name>
    <name type="synonym">Tobacco hornworm</name>
    <dbReference type="NCBI Taxonomy" id="7130"/>
    <lineage>
        <taxon>Eukaryota</taxon>
        <taxon>Metazoa</taxon>
        <taxon>Ecdysozoa</taxon>
        <taxon>Arthropoda</taxon>
        <taxon>Hexapoda</taxon>
        <taxon>Insecta</taxon>
        <taxon>Pterygota</taxon>
        <taxon>Neoptera</taxon>
        <taxon>Endopterygota</taxon>
        <taxon>Lepidoptera</taxon>
        <taxon>Glossata</taxon>
        <taxon>Ditrysia</taxon>
        <taxon>Bombycoidea</taxon>
        <taxon>Sphingidae</taxon>
        <taxon>Sphinginae</taxon>
        <taxon>Sphingini</taxon>
        <taxon>Manduca</taxon>
    </lineage>
</organism>
<comment type="caution">
    <text evidence="2">The sequence shown here is derived from an EMBL/GenBank/DDBJ whole genome shotgun (WGS) entry which is preliminary data.</text>
</comment>
<proteinExistence type="predicted"/>
<reference evidence="2" key="1">
    <citation type="journal article" date="2016" name="Insect Biochem. Mol. Biol.">
        <title>Multifaceted biological insights from a draft genome sequence of the tobacco hornworm moth, Manduca sexta.</title>
        <authorList>
            <person name="Kanost M.R."/>
            <person name="Arrese E.L."/>
            <person name="Cao X."/>
            <person name="Chen Y.R."/>
            <person name="Chellapilla S."/>
            <person name="Goldsmith M.R."/>
            <person name="Grosse-Wilde E."/>
            <person name="Heckel D.G."/>
            <person name="Herndon N."/>
            <person name="Jiang H."/>
            <person name="Papanicolaou A."/>
            <person name="Qu J."/>
            <person name="Soulages J.L."/>
            <person name="Vogel H."/>
            <person name="Walters J."/>
            <person name="Waterhouse R.M."/>
            <person name="Ahn S.J."/>
            <person name="Almeida F.C."/>
            <person name="An C."/>
            <person name="Aqrawi P."/>
            <person name="Bretschneider A."/>
            <person name="Bryant W.B."/>
            <person name="Bucks S."/>
            <person name="Chao H."/>
            <person name="Chevignon G."/>
            <person name="Christen J.M."/>
            <person name="Clarke D.F."/>
            <person name="Dittmer N.T."/>
            <person name="Ferguson L.C.F."/>
            <person name="Garavelou S."/>
            <person name="Gordon K.H.J."/>
            <person name="Gunaratna R.T."/>
            <person name="Han Y."/>
            <person name="Hauser F."/>
            <person name="He Y."/>
            <person name="Heidel-Fischer H."/>
            <person name="Hirsh A."/>
            <person name="Hu Y."/>
            <person name="Jiang H."/>
            <person name="Kalra D."/>
            <person name="Klinner C."/>
            <person name="Konig C."/>
            <person name="Kovar C."/>
            <person name="Kroll A.R."/>
            <person name="Kuwar S.S."/>
            <person name="Lee S.L."/>
            <person name="Lehman R."/>
            <person name="Li K."/>
            <person name="Li Z."/>
            <person name="Liang H."/>
            <person name="Lovelace S."/>
            <person name="Lu Z."/>
            <person name="Mansfield J.H."/>
            <person name="McCulloch K.J."/>
            <person name="Mathew T."/>
            <person name="Morton B."/>
            <person name="Muzny D.M."/>
            <person name="Neunemann D."/>
            <person name="Ongeri F."/>
            <person name="Pauchet Y."/>
            <person name="Pu L.L."/>
            <person name="Pyrousis I."/>
            <person name="Rao X.J."/>
            <person name="Redding A."/>
            <person name="Roesel C."/>
            <person name="Sanchez-Gracia A."/>
            <person name="Schaack S."/>
            <person name="Shukla A."/>
            <person name="Tetreau G."/>
            <person name="Wang Y."/>
            <person name="Xiong G.H."/>
            <person name="Traut W."/>
            <person name="Walsh T.K."/>
            <person name="Worley K.C."/>
            <person name="Wu D."/>
            <person name="Wu W."/>
            <person name="Wu Y.Q."/>
            <person name="Zhang X."/>
            <person name="Zou Z."/>
            <person name="Zucker H."/>
            <person name="Briscoe A.D."/>
            <person name="Burmester T."/>
            <person name="Clem R.J."/>
            <person name="Feyereisen R."/>
            <person name="Grimmelikhuijzen C.J.P."/>
            <person name="Hamodrakas S.J."/>
            <person name="Hansson B.S."/>
            <person name="Huguet E."/>
            <person name="Jermiin L.S."/>
            <person name="Lan Q."/>
            <person name="Lehman H.K."/>
            <person name="Lorenzen M."/>
            <person name="Merzendorfer H."/>
            <person name="Michalopoulos I."/>
            <person name="Morton D.B."/>
            <person name="Muthukrishnan S."/>
            <person name="Oakeshott J.G."/>
            <person name="Palmer W."/>
            <person name="Park Y."/>
            <person name="Passarelli A.L."/>
            <person name="Rozas J."/>
            <person name="Schwartz L.M."/>
            <person name="Smith W."/>
            <person name="Southgate A."/>
            <person name="Vilcinskas A."/>
            <person name="Vogt R."/>
            <person name="Wang P."/>
            <person name="Werren J."/>
            <person name="Yu X.Q."/>
            <person name="Zhou J.J."/>
            <person name="Brown S.J."/>
            <person name="Scherer S.E."/>
            <person name="Richards S."/>
            <person name="Blissard G.W."/>
        </authorList>
    </citation>
    <scope>NUCLEOTIDE SEQUENCE</scope>
</reference>
<keyword evidence="3" id="KW-1185">Reference proteome</keyword>
<protein>
    <recommendedName>
        <fullName evidence="4">Protein unc-79 homolog</fullName>
    </recommendedName>
</protein>
<feature type="compositionally biased region" description="Gly residues" evidence="1">
    <location>
        <begin position="768"/>
        <end position="787"/>
    </location>
</feature>
<dbReference type="PANTHER" id="PTHR21696">
    <property type="entry name" value="PROTEIN UNC-79 HOMOLOG"/>
    <property type="match status" value="1"/>
</dbReference>
<accession>A0A921YUE1</accession>
<feature type="compositionally biased region" description="Polar residues" evidence="1">
    <location>
        <begin position="72"/>
        <end position="84"/>
    </location>
</feature>